<dbReference type="AlphaFoldDB" id="A0AAQ3JVS0"/>
<dbReference type="Proteomes" id="UP001327560">
    <property type="component" value="Chromosome 2"/>
</dbReference>
<accession>A0AAQ3JVS0</accession>
<name>A0AAQ3JVS0_9LILI</name>
<evidence type="ECO:0000313" key="1">
    <source>
        <dbReference type="EMBL" id="WOK95927.1"/>
    </source>
</evidence>
<gene>
    <name evidence="1" type="ORF">Cni_G04634</name>
</gene>
<dbReference type="EMBL" id="CP136891">
    <property type="protein sequence ID" value="WOK95927.1"/>
    <property type="molecule type" value="Genomic_DNA"/>
</dbReference>
<keyword evidence="2" id="KW-1185">Reference proteome</keyword>
<sequence length="98" mass="10811">MAAPPSAPSPAATFCALSHRLRQLLDDHFASRADLPKLSSLSAQLDRECRDLEEDLRSLLEVKLPSAASCWLTRSDEARRILRQADGFVPSLLPGWTP</sequence>
<reference evidence="1 2" key="1">
    <citation type="submission" date="2023-10" db="EMBL/GenBank/DDBJ databases">
        <title>Chromosome-scale genome assembly provides insights into flower coloration mechanisms of Canna indica.</title>
        <authorList>
            <person name="Li C."/>
        </authorList>
    </citation>
    <scope>NUCLEOTIDE SEQUENCE [LARGE SCALE GENOMIC DNA]</scope>
    <source>
        <tissue evidence="1">Flower</tissue>
    </source>
</reference>
<organism evidence="1 2">
    <name type="scientific">Canna indica</name>
    <name type="common">Indian-shot</name>
    <dbReference type="NCBI Taxonomy" id="4628"/>
    <lineage>
        <taxon>Eukaryota</taxon>
        <taxon>Viridiplantae</taxon>
        <taxon>Streptophyta</taxon>
        <taxon>Embryophyta</taxon>
        <taxon>Tracheophyta</taxon>
        <taxon>Spermatophyta</taxon>
        <taxon>Magnoliopsida</taxon>
        <taxon>Liliopsida</taxon>
        <taxon>Zingiberales</taxon>
        <taxon>Cannaceae</taxon>
        <taxon>Canna</taxon>
    </lineage>
</organism>
<protein>
    <submittedName>
        <fullName evidence="1">Uncharacterized protein</fullName>
    </submittedName>
</protein>
<proteinExistence type="predicted"/>
<evidence type="ECO:0000313" key="2">
    <source>
        <dbReference type="Proteomes" id="UP001327560"/>
    </source>
</evidence>